<dbReference type="PANTHER" id="PTHR44068:SF11">
    <property type="entry name" value="GERANYL DIPHOSPHATE 2-C-METHYLTRANSFERASE"/>
    <property type="match status" value="1"/>
</dbReference>
<reference evidence="2" key="1">
    <citation type="submission" date="2022-08" db="EMBL/GenBank/DDBJ databases">
        <title>The complete genome sequence of the thermophilic bacterium Laceyella sacchari FBKL4.010 reveals the basis for tetramethylpyrazine biosynthesis in Moutai-flavor Daqu.</title>
        <authorList>
            <person name="Li D."/>
            <person name="Huang W."/>
            <person name="Wang C."/>
            <person name="Qiu S."/>
        </authorList>
    </citation>
    <scope>NUCLEOTIDE SEQUENCE</scope>
    <source>
        <strain evidence="2">FBKL4.014</strain>
    </source>
</reference>
<dbReference type="GO" id="GO:0008168">
    <property type="term" value="F:methyltransferase activity"/>
    <property type="evidence" value="ECO:0007669"/>
    <property type="project" value="UniProtKB-KW"/>
</dbReference>
<dbReference type="Pfam" id="PF13649">
    <property type="entry name" value="Methyltransf_25"/>
    <property type="match status" value="1"/>
</dbReference>
<feature type="domain" description="Methyltransferase" evidence="1">
    <location>
        <begin position="50"/>
        <end position="144"/>
    </location>
</feature>
<dbReference type="EMBL" id="CP103866">
    <property type="protein sequence ID" value="UWE03318.1"/>
    <property type="molecule type" value="Genomic_DNA"/>
</dbReference>
<evidence type="ECO:0000313" key="2">
    <source>
        <dbReference type="EMBL" id="UWE03318.1"/>
    </source>
</evidence>
<dbReference type="InterPro" id="IPR041698">
    <property type="entry name" value="Methyltransf_25"/>
</dbReference>
<accession>A0ABY5U5J1</accession>
<protein>
    <submittedName>
        <fullName evidence="2">Class I SAM-dependent methyltransferase</fullName>
    </submittedName>
</protein>
<dbReference type="Gene3D" id="3.40.50.150">
    <property type="entry name" value="Vaccinia Virus protein VP39"/>
    <property type="match status" value="1"/>
</dbReference>
<keyword evidence="2" id="KW-0489">Methyltransferase</keyword>
<dbReference type="InterPro" id="IPR029063">
    <property type="entry name" value="SAM-dependent_MTases_sf"/>
</dbReference>
<sequence>MRPTVPDVRSYFTKAYSEKLPSRHEWTAGTASPELIKLVWDQTIKPHSKVIEVGCGIGTEAVFLAVRDMEVTAVDISESAIETARKLADVYGVNVDFHVADALNLPVGDGEFDVFCDQGCFHHLTDEERGQYVKEVLRVLKPGGLFVLRSFSDKIPGGPQPRRISSKELIDTFASHFYLEHLERVLSFSTEQRQFPLGWFSLWFKSE</sequence>
<keyword evidence="2" id="KW-0808">Transferase</keyword>
<evidence type="ECO:0000259" key="1">
    <source>
        <dbReference type="Pfam" id="PF13649"/>
    </source>
</evidence>
<evidence type="ECO:0000313" key="3">
    <source>
        <dbReference type="Proteomes" id="UP001058650"/>
    </source>
</evidence>
<dbReference type="GO" id="GO:0032259">
    <property type="term" value="P:methylation"/>
    <property type="evidence" value="ECO:0007669"/>
    <property type="project" value="UniProtKB-KW"/>
</dbReference>
<dbReference type="CDD" id="cd02440">
    <property type="entry name" value="AdoMet_MTases"/>
    <property type="match status" value="1"/>
</dbReference>
<dbReference type="SUPFAM" id="SSF53335">
    <property type="entry name" value="S-adenosyl-L-methionine-dependent methyltransferases"/>
    <property type="match status" value="1"/>
</dbReference>
<dbReference type="InterPro" id="IPR050447">
    <property type="entry name" value="Erg6_SMT_methyltransf"/>
</dbReference>
<dbReference type="RefSeq" id="WP_259435914.1">
    <property type="nucleotide sequence ID" value="NZ_CP103866.1"/>
</dbReference>
<proteinExistence type="predicted"/>
<keyword evidence="3" id="KW-1185">Reference proteome</keyword>
<organism evidence="2 3">
    <name type="scientific">Laceyella sacchari</name>
    <name type="common">Thermoactinomyces thalpophilus</name>
    <dbReference type="NCBI Taxonomy" id="37482"/>
    <lineage>
        <taxon>Bacteria</taxon>
        <taxon>Bacillati</taxon>
        <taxon>Bacillota</taxon>
        <taxon>Bacilli</taxon>
        <taxon>Bacillales</taxon>
        <taxon>Thermoactinomycetaceae</taxon>
        <taxon>Laceyella</taxon>
    </lineage>
</organism>
<dbReference type="PANTHER" id="PTHR44068">
    <property type="entry name" value="ZGC:194242"/>
    <property type="match status" value="1"/>
</dbReference>
<gene>
    <name evidence="2" type="ORF">NYR52_14565</name>
</gene>
<dbReference type="Proteomes" id="UP001058650">
    <property type="component" value="Chromosome"/>
</dbReference>
<name>A0ABY5U5J1_LACSH</name>